<dbReference type="SUPFAM" id="SSF48726">
    <property type="entry name" value="Immunoglobulin"/>
    <property type="match status" value="1"/>
</dbReference>
<evidence type="ECO:0000259" key="5">
    <source>
        <dbReference type="SMART" id="SM00409"/>
    </source>
</evidence>
<dbReference type="GeneTree" id="ENSGT00940000159622"/>
<dbReference type="OMA" id="WNQMVET"/>
<keyword evidence="7" id="KW-1185">Reference proteome</keyword>
<organism evidence="6 7">
    <name type="scientific">Sphenodon punctatus</name>
    <name type="common">Tuatara</name>
    <name type="synonym">Hatteria punctata</name>
    <dbReference type="NCBI Taxonomy" id="8508"/>
    <lineage>
        <taxon>Eukaryota</taxon>
        <taxon>Metazoa</taxon>
        <taxon>Chordata</taxon>
        <taxon>Craniata</taxon>
        <taxon>Vertebrata</taxon>
        <taxon>Euteleostomi</taxon>
        <taxon>Lepidosauria</taxon>
        <taxon>Sphenodontia</taxon>
        <taxon>Sphenodontidae</taxon>
        <taxon>Sphenodon</taxon>
    </lineage>
</organism>
<keyword evidence="4" id="KW-0732">Signal</keyword>
<dbReference type="Proteomes" id="UP000694392">
    <property type="component" value="Unplaced"/>
</dbReference>
<dbReference type="InterPro" id="IPR013783">
    <property type="entry name" value="Ig-like_fold"/>
</dbReference>
<feature type="signal peptide" evidence="4">
    <location>
        <begin position="1"/>
        <end position="17"/>
    </location>
</feature>
<dbReference type="Ensembl" id="ENSSPUT00000013987.1">
    <property type="protein sequence ID" value="ENSSPUP00000013112.1"/>
    <property type="gene ID" value="ENSSPUG00000010103.1"/>
</dbReference>
<dbReference type="InterPro" id="IPR036179">
    <property type="entry name" value="Ig-like_dom_sf"/>
</dbReference>
<feature type="domain" description="Immunoglobulin" evidence="5">
    <location>
        <begin position="21"/>
        <end position="125"/>
    </location>
</feature>
<evidence type="ECO:0000256" key="4">
    <source>
        <dbReference type="SAM" id="SignalP"/>
    </source>
</evidence>
<dbReference type="PANTHER" id="PTHR11860:SF87">
    <property type="entry name" value="CMRF35-LIKE MOLECULE 8"/>
    <property type="match status" value="1"/>
</dbReference>
<accession>A0A8D0H018</accession>
<proteinExistence type="predicted"/>
<reference evidence="6" key="2">
    <citation type="submission" date="2025-09" db="UniProtKB">
        <authorList>
            <consortium name="Ensembl"/>
        </authorList>
    </citation>
    <scope>IDENTIFICATION</scope>
</reference>
<evidence type="ECO:0000313" key="7">
    <source>
        <dbReference type="Proteomes" id="UP000694392"/>
    </source>
</evidence>
<name>A0A8D0H018_SPHPU</name>
<dbReference type="GO" id="GO:0004888">
    <property type="term" value="F:transmembrane signaling receptor activity"/>
    <property type="evidence" value="ECO:0007669"/>
    <property type="project" value="TreeGrafter"/>
</dbReference>
<comment type="subcellular location">
    <subcellularLocation>
        <location evidence="1">Membrane</location>
    </subcellularLocation>
</comment>
<dbReference type="InterPro" id="IPR050671">
    <property type="entry name" value="CD300_family_receptors"/>
</dbReference>
<reference evidence="6" key="1">
    <citation type="submission" date="2025-08" db="UniProtKB">
        <authorList>
            <consortium name="Ensembl"/>
        </authorList>
    </citation>
    <scope>IDENTIFICATION</scope>
</reference>
<dbReference type="InterPro" id="IPR013106">
    <property type="entry name" value="Ig_V-set"/>
</dbReference>
<dbReference type="Pfam" id="PF07686">
    <property type="entry name" value="V-set"/>
    <property type="match status" value="1"/>
</dbReference>
<keyword evidence="2" id="KW-0812">Transmembrane</keyword>
<dbReference type="SMART" id="SM00409">
    <property type="entry name" value="IG"/>
    <property type="match status" value="1"/>
</dbReference>
<evidence type="ECO:0000256" key="3">
    <source>
        <dbReference type="ARBA" id="ARBA00023136"/>
    </source>
</evidence>
<dbReference type="Gene3D" id="2.60.40.10">
    <property type="entry name" value="Immunoglobulins"/>
    <property type="match status" value="1"/>
</dbReference>
<dbReference type="InterPro" id="IPR003599">
    <property type="entry name" value="Ig_sub"/>
</dbReference>
<sequence length="136" mass="15546">MWTLLLVGWMLLPGCWALTGPEEIRGYVGGSLSVRCDYGKSYTDYTKFWCKKRYFVGLCSDYLYIEIPSSRLMKTKGRVSIADDRRQLFFTASIVNLTEEDSGPYQCGLRVTGWSGWHEVKVTVFPGEFLICFLAP</sequence>
<dbReference type="GO" id="GO:0005886">
    <property type="term" value="C:plasma membrane"/>
    <property type="evidence" value="ECO:0007669"/>
    <property type="project" value="TreeGrafter"/>
</dbReference>
<protein>
    <recommendedName>
        <fullName evidence="5">Immunoglobulin domain-containing protein</fullName>
    </recommendedName>
</protein>
<keyword evidence="3" id="KW-0472">Membrane</keyword>
<evidence type="ECO:0000256" key="2">
    <source>
        <dbReference type="ARBA" id="ARBA00022692"/>
    </source>
</evidence>
<evidence type="ECO:0000313" key="6">
    <source>
        <dbReference type="Ensembl" id="ENSSPUP00000013112.1"/>
    </source>
</evidence>
<dbReference type="CDD" id="cd05716">
    <property type="entry name" value="IgV_pIgR_like"/>
    <property type="match status" value="1"/>
</dbReference>
<dbReference type="AlphaFoldDB" id="A0A8D0H018"/>
<feature type="chain" id="PRO_5034276444" description="Immunoglobulin domain-containing protein" evidence="4">
    <location>
        <begin position="18"/>
        <end position="136"/>
    </location>
</feature>
<evidence type="ECO:0000256" key="1">
    <source>
        <dbReference type="ARBA" id="ARBA00004370"/>
    </source>
</evidence>
<dbReference type="PANTHER" id="PTHR11860">
    <property type="entry name" value="POLYMERIC-IMMUNOGLOBULIN RECEPTOR"/>
    <property type="match status" value="1"/>
</dbReference>